<protein>
    <submittedName>
        <fullName evidence="8">Flagellar biosynthetic protein FliR</fullName>
    </submittedName>
</protein>
<proteinExistence type="inferred from homology"/>
<evidence type="ECO:0000256" key="1">
    <source>
        <dbReference type="ARBA" id="ARBA00004651"/>
    </source>
</evidence>
<keyword evidence="8" id="KW-0966">Cell projection</keyword>
<evidence type="ECO:0000256" key="7">
    <source>
        <dbReference type="SAM" id="Phobius"/>
    </source>
</evidence>
<keyword evidence="9" id="KW-1185">Reference proteome</keyword>
<feature type="transmembrane region" description="Helical" evidence="7">
    <location>
        <begin position="208"/>
        <end position="239"/>
    </location>
</feature>
<dbReference type="RefSeq" id="WP_187793225.1">
    <property type="nucleotide sequence ID" value="NZ_JACOQL010000002.1"/>
</dbReference>
<comment type="subcellular location">
    <subcellularLocation>
        <location evidence="1">Cell membrane</location>
        <topology evidence="1">Multi-pass membrane protein</topology>
    </subcellularLocation>
</comment>
<evidence type="ECO:0000256" key="5">
    <source>
        <dbReference type="ARBA" id="ARBA00022989"/>
    </source>
</evidence>
<dbReference type="InterPro" id="IPR002010">
    <property type="entry name" value="T3SS_IM_R"/>
</dbReference>
<dbReference type="PANTHER" id="PTHR30065">
    <property type="entry name" value="FLAGELLAR BIOSYNTHETIC PROTEIN FLIR"/>
    <property type="match status" value="1"/>
</dbReference>
<accession>A0A926J604</accession>
<dbReference type="Proteomes" id="UP000608594">
    <property type="component" value="Unassembled WGS sequence"/>
</dbReference>
<dbReference type="PRINTS" id="PR00953">
    <property type="entry name" value="TYPE3IMRPROT"/>
</dbReference>
<reference evidence="8" key="1">
    <citation type="submission" date="2020-08" db="EMBL/GenBank/DDBJ databases">
        <title>Paracoccus amoyensis sp. nov., isolated from the surface seawater at coast of Xiamen, Fujian.</title>
        <authorList>
            <person name="Lyu L."/>
        </authorList>
    </citation>
    <scope>NUCLEOTIDE SEQUENCE</scope>
    <source>
        <strain evidence="8">11-3</strain>
    </source>
</reference>
<keyword evidence="5 7" id="KW-1133">Transmembrane helix</keyword>
<evidence type="ECO:0000256" key="6">
    <source>
        <dbReference type="ARBA" id="ARBA00023136"/>
    </source>
</evidence>
<comment type="similarity">
    <text evidence="2">Belongs to the FliR/MopE/SpaR family.</text>
</comment>
<keyword evidence="8" id="KW-0282">Flagellum</keyword>
<dbReference type="AlphaFoldDB" id="A0A926J604"/>
<evidence type="ECO:0000256" key="2">
    <source>
        <dbReference type="ARBA" id="ARBA00009772"/>
    </source>
</evidence>
<evidence type="ECO:0000256" key="3">
    <source>
        <dbReference type="ARBA" id="ARBA00022475"/>
    </source>
</evidence>
<name>A0A926J604_9RHOB</name>
<dbReference type="Pfam" id="PF01311">
    <property type="entry name" value="Bac_export_1"/>
    <property type="match status" value="1"/>
</dbReference>
<keyword evidence="3" id="KW-1003">Cell membrane</keyword>
<evidence type="ECO:0000313" key="9">
    <source>
        <dbReference type="Proteomes" id="UP000608594"/>
    </source>
</evidence>
<gene>
    <name evidence="8" type="ORF">H4P12_08610</name>
</gene>
<keyword evidence="6 7" id="KW-0472">Membrane</keyword>
<feature type="transmembrane region" description="Helical" evidence="7">
    <location>
        <begin position="130"/>
        <end position="155"/>
    </location>
</feature>
<sequence>MTAGQLATMIPGLDWSLLLVYLRVQAFILALPGLGERTIPVRVRAAIAMSLSPLLAALATHVAMPDNALTVLSQALCELVIGLSAGMLLRLLAMSIDIASSAIAATASLSQIVGGQNEAAPHPIGNMLHLAGLAVLMVLGAPVMMVQLMADSFAIWPVGGLPDVNIFLSEAVRVIGYSFGLAMLLAAPFTLGGFLFQALSGVINRVMPALPVIFIGSPIAILMALAALAILAPMLIGIWSDAVLDFTLPRSG</sequence>
<dbReference type="GO" id="GO:0006605">
    <property type="term" value="P:protein targeting"/>
    <property type="evidence" value="ECO:0007669"/>
    <property type="project" value="InterPro"/>
</dbReference>
<dbReference type="PANTHER" id="PTHR30065:SF1">
    <property type="entry name" value="SURFACE PRESENTATION OF ANTIGENS PROTEIN SPAR"/>
    <property type="match status" value="1"/>
</dbReference>
<feature type="transmembrane region" description="Helical" evidence="7">
    <location>
        <begin position="15"/>
        <end position="34"/>
    </location>
</feature>
<comment type="caution">
    <text evidence="8">The sequence shown here is derived from an EMBL/GenBank/DDBJ whole genome shotgun (WGS) entry which is preliminary data.</text>
</comment>
<feature type="transmembrane region" description="Helical" evidence="7">
    <location>
        <begin position="46"/>
        <end position="65"/>
    </location>
</feature>
<keyword evidence="8" id="KW-0969">Cilium</keyword>
<dbReference type="EMBL" id="JACOQL010000002">
    <property type="protein sequence ID" value="MBC9246772.1"/>
    <property type="molecule type" value="Genomic_DNA"/>
</dbReference>
<evidence type="ECO:0000256" key="4">
    <source>
        <dbReference type="ARBA" id="ARBA00022692"/>
    </source>
</evidence>
<evidence type="ECO:0000313" key="8">
    <source>
        <dbReference type="EMBL" id="MBC9246772.1"/>
    </source>
</evidence>
<organism evidence="8 9">
    <name type="scientific">Paracoccus amoyensis</name>
    <dbReference type="NCBI Taxonomy" id="2760093"/>
    <lineage>
        <taxon>Bacteria</taxon>
        <taxon>Pseudomonadati</taxon>
        <taxon>Pseudomonadota</taxon>
        <taxon>Alphaproteobacteria</taxon>
        <taxon>Rhodobacterales</taxon>
        <taxon>Paracoccaceae</taxon>
        <taxon>Paracoccus</taxon>
    </lineage>
</organism>
<dbReference type="GO" id="GO:0005886">
    <property type="term" value="C:plasma membrane"/>
    <property type="evidence" value="ECO:0007669"/>
    <property type="project" value="UniProtKB-SubCell"/>
</dbReference>
<keyword evidence="4 7" id="KW-0812">Transmembrane</keyword>
<feature type="transmembrane region" description="Helical" evidence="7">
    <location>
        <begin position="175"/>
        <end position="196"/>
    </location>
</feature>